<dbReference type="OrthoDB" id="9801061at2"/>
<accession>K8WLP8</accession>
<name>K8WLP8_9GAMM</name>
<sequence length="447" mass="51282">MKNFLYFLAVFLLSSFGISSLANAEKNEPNHEIVLGVDREAIYGPLLKGKKVALMVNQSSINKDERHTIDKLLSEQEAYNFKVTKLFSVEHGIRGDEDAGFGDNDHVDSQSGLPIISLYGRDEAGRSRAHPTAEQLQDVDIVIYDLQDVGVRFFTYTISMHHLLESLQKYNKEFMVFDRPNPLGDQVYGPLLEEKFISGIGMHPIPMVHGLTSGEFALMIVNEGWLTNGNDTSWQAHGQAEYQFPADKLHVIPMANYQHGMPYHLPRAPSPNLRTDLSIKLYPSLALFEATSVNMGRGSTQPFEQLGFSSDKFYENISYTVDINQEKYGWPQAGKQVYGESLTHLDEKSVKPTISHFTKWWFKFHENGYPLAIEADKEAQYLKYQNDYFVIRPLWLAKLVGNQQFLTMLNESIEKGLSQEQTIDLIEQKWREQNQDYLKLRDKYKLY</sequence>
<keyword evidence="1" id="KW-0732">Signal</keyword>
<evidence type="ECO:0000313" key="5">
    <source>
        <dbReference type="Proteomes" id="UP000010290"/>
    </source>
</evidence>
<dbReference type="Pfam" id="PF20732">
    <property type="entry name" value="NamZ_C"/>
    <property type="match status" value="1"/>
</dbReference>
<comment type="caution">
    <text evidence="4">The sequence shown here is derived from an EMBL/GenBank/DDBJ whole genome shotgun (WGS) entry which is preliminary data.</text>
</comment>
<dbReference type="Pfam" id="PF07075">
    <property type="entry name" value="NamZ_N"/>
    <property type="match status" value="1"/>
</dbReference>
<dbReference type="HOGENOM" id="CLU_033227_0_0_6"/>
<feature type="domain" description="Peptidoglycan beta-N-acetylmuramidase NamZ N-terminal" evidence="2">
    <location>
        <begin position="52"/>
        <end position="275"/>
    </location>
</feature>
<feature type="domain" description="Peptidoglycan beta-N-acetylmuramidase NamZ C-terminal" evidence="3">
    <location>
        <begin position="281"/>
        <end position="447"/>
    </location>
</feature>
<dbReference type="InterPro" id="IPR008302">
    <property type="entry name" value="NamZ"/>
</dbReference>
<dbReference type="Gene3D" id="3.40.50.12170">
    <property type="entry name" value="Uncharacterised protein PF07075, DUF1343"/>
    <property type="match status" value="1"/>
</dbReference>
<evidence type="ECO:0000313" key="4">
    <source>
        <dbReference type="EMBL" id="EKT60866.1"/>
    </source>
</evidence>
<reference evidence="4 5" key="1">
    <citation type="journal article" date="2012" name="BMC Genomics">
        <title>Comparative genomics of bacteria in the genus Providencia isolated from wild Drosophila melanogaster.</title>
        <authorList>
            <person name="Galac M.R."/>
            <person name="Lazzaro B.P."/>
        </authorList>
    </citation>
    <scope>NUCLEOTIDE SEQUENCE [LARGE SCALE GENOMIC DNA]</scope>
    <source>
        <strain evidence="4 5">DSM 19967</strain>
    </source>
</reference>
<dbReference type="RefSeq" id="WP_008914324.1">
    <property type="nucleotide sequence ID" value="NZ_CM001773.1"/>
</dbReference>
<dbReference type="EMBL" id="AKKN01000003">
    <property type="protein sequence ID" value="EKT60866.1"/>
    <property type="molecule type" value="Genomic_DNA"/>
</dbReference>
<gene>
    <name evidence="4" type="ORF">OO7_02186</name>
</gene>
<proteinExistence type="predicted"/>
<dbReference type="PATRIC" id="fig|1141660.3.peg.437"/>
<dbReference type="InterPro" id="IPR048502">
    <property type="entry name" value="NamZ_N"/>
</dbReference>
<dbReference type="AlphaFoldDB" id="K8WLP8"/>
<evidence type="ECO:0000259" key="2">
    <source>
        <dbReference type="Pfam" id="PF07075"/>
    </source>
</evidence>
<dbReference type="Gene3D" id="3.90.1150.140">
    <property type="match status" value="1"/>
</dbReference>
<organism evidence="4 5">
    <name type="scientific">Providencia sneebia DSM 19967</name>
    <dbReference type="NCBI Taxonomy" id="1141660"/>
    <lineage>
        <taxon>Bacteria</taxon>
        <taxon>Pseudomonadati</taxon>
        <taxon>Pseudomonadota</taxon>
        <taxon>Gammaproteobacteria</taxon>
        <taxon>Enterobacterales</taxon>
        <taxon>Morganellaceae</taxon>
        <taxon>Providencia</taxon>
    </lineage>
</organism>
<evidence type="ECO:0008006" key="6">
    <source>
        <dbReference type="Google" id="ProtNLM"/>
    </source>
</evidence>
<dbReference type="PIRSF" id="PIRSF016719">
    <property type="entry name" value="UCP016719"/>
    <property type="match status" value="1"/>
</dbReference>
<evidence type="ECO:0000256" key="1">
    <source>
        <dbReference type="SAM" id="SignalP"/>
    </source>
</evidence>
<dbReference type="PANTHER" id="PTHR42915">
    <property type="entry name" value="HYPOTHETICAL 460 KDA PROTEIN IN FEUA-SIGW INTERGENIC REGION [PRECURSOR]"/>
    <property type="match status" value="1"/>
</dbReference>
<dbReference type="Proteomes" id="UP000010290">
    <property type="component" value="Chromosome"/>
</dbReference>
<dbReference type="PANTHER" id="PTHR42915:SF1">
    <property type="entry name" value="PEPTIDOGLYCAN BETA-N-ACETYLMURAMIDASE NAMZ"/>
    <property type="match status" value="1"/>
</dbReference>
<feature type="signal peptide" evidence="1">
    <location>
        <begin position="1"/>
        <end position="24"/>
    </location>
</feature>
<keyword evidence="5" id="KW-1185">Reference proteome</keyword>
<protein>
    <recommendedName>
        <fullName evidence="6">Alternate gene name: yzbB</fullName>
    </recommendedName>
</protein>
<dbReference type="InterPro" id="IPR048503">
    <property type="entry name" value="NamZ_C"/>
</dbReference>
<evidence type="ECO:0000259" key="3">
    <source>
        <dbReference type="Pfam" id="PF20732"/>
    </source>
</evidence>
<feature type="chain" id="PRO_5003921308" description="Alternate gene name: yzbB" evidence="1">
    <location>
        <begin position="25"/>
        <end position="447"/>
    </location>
</feature>
<dbReference type="GO" id="GO:0033922">
    <property type="term" value="F:peptidoglycan beta-N-acetylmuramidase activity"/>
    <property type="evidence" value="ECO:0007669"/>
    <property type="project" value="InterPro"/>
</dbReference>